<dbReference type="InterPro" id="IPR028092">
    <property type="entry name" value="RD3"/>
</dbReference>
<keyword evidence="2" id="KW-1185">Reference proteome</keyword>
<dbReference type="Pfam" id="PF14473">
    <property type="entry name" value="RD3"/>
    <property type="match status" value="1"/>
</dbReference>
<organism evidence="1 2">
    <name type="scientific">Paramormyrops kingsleyae</name>
    <dbReference type="NCBI Taxonomy" id="1676925"/>
    <lineage>
        <taxon>Eukaryota</taxon>
        <taxon>Metazoa</taxon>
        <taxon>Chordata</taxon>
        <taxon>Craniata</taxon>
        <taxon>Vertebrata</taxon>
        <taxon>Euteleostomi</taxon>
        <taxon>Actinopterygii</taxon>
        <taxon>Neopterygii</taxon>
        <taxon>Teleostei</taxon>
        <taxon>Osteoglossocephala</taxon>
        <taxon>Osteoglossomorpha</taxon>
        <taxon>Osteoglossiformes</taxon>
        <taxon>Mormyridae</taxon>
        <taxon>Paramormyrops</taxon>
    </lineage>
</organism>
<proteinExistence type="predicted"/>
<accession>A0A3B3Q4P7</accession>
<dbReference type="Proteomes" id="UP000261540">
    <property type="component" value="Unplaced"/>
</dbReference>
<dbReference type="KEGG" id="pki:111844448"/>
<dbReference type="PANTHER" id="PTHR28489:SF3">
    <property type="entry name" value="PROTEIN RD3-LIKE"/>
    <property type="match status" value="1"/>
</dbReference>
<protein>
    <submittedName>
        <fullName evidence="1">RD3 like</fullName>
    </submittedName>
</protein>
<dbReference type="PANTHER" id="PTHR28489">
    <property type="entry name" value="RENTINAL DEGENERATION 3-LIKE"/>
    <property type="match status" value="1"/>
</dbReference>
<dbReference type="STRING" id="1676925.ENSPKIP00000001587"/>
<reference evidence="1" key="1">
    <citation type="submission" date="2025-05" db="UniProtKB">
        <authorList>
            <consortium name="Ensembl"/>
        </authorList>
    </citation>
    <scope>IDENTIFICATION</scope>
</reference>
<evidence type="ECO:0000313" key="2">
    <source>
        <dbReference type="Proteomes" id="UP000261540"/>
    </source>
</evidence>
<sequence>MPLFSWRKRPPVEEVRGGPLLHQLLRHVEEREQRRRLARGIQPAAPRPLVAPQDRQQLELLCARVPPAHAAAVLSRVKEVLAGTSLPPWELVYAFQQVLRDFLCGEEVEEAGPVLAWDRRCPRKLGSGAATAPECPDPQREEIPTISSHVERSMCWTRPYEAQRDWDLPHHCPAPRHCPAPQRCSQAYSTAL</sequence>
<name>A0A3B3Q4P7_9TELE</name>
<dbReference type="GeneTree" id="ENSGT00940000174626"/>
<dbReference type="Ensembl" id="ENSPKIT00000025510.1">
    <property type="protein sequence ID" value="ENSPKIP00000001587.1"/>
    <property type="gene ID" value="ENSPKIG00000019827.1"/>
</dbReference>
<evidence type="ECO:0000313" key="1">
    <source>
        <dbReference type="Ensembl" id="ENSPKIP00000001582.1"/>
    </source>
</evidence>
<dbReference type="OrthoDB" id="9944259at2759"/>
<dbReference type="Ensembl" id="ENSPKIT00000025504.1">
    <property type="protein sequence ID" value="ENSPKIP00000001582.1"/>
    <property type="gene ID" value="ENSPKIG00000019827.1"/>
</dbReference>
<dbReference type="AlphaFoldDB" id="A0A3B3Q4P7"/>